<name>A0A7J7H9S6_CAMSI</name>
<protein>
    <submittedName>
        <fullName evidence="2">Uncharacterized protein</fullName>
    </submittedName>
</protein>
<comment type="caution">
    <text evidence="2">The sequence shown here is derived from an EMBL/GenBank/DDBJ whole genome shotgun (WGS) entry which is preliminary data.</text>
</comment>
<feature type="region of interest" description="Disordered" evidence="1">
    <location>
        <begin position="1"/>
        <end position="28"/>
    </location>
</feature>
<dbReference type="InterPro" id="IPR005366">
    <property type="entry name" value="EMC8/9"/>
</dbReference>
<keyword evidence="3" id="KW-1185">Reference proteome</keyword>
<dbReference type="GO" id="GO:0072546">
    <property type="term" value="C:EMC complex"/>
    <property type="evidence" value="ECO:0007669"/>
    <property type="project" value="InterPro"/>
</dbReference>
<dbReference type="EMBL" id="JACBKZ010000005">
    <property type="protein sequence ID" value="KAF5949599.1"/>
    <property type="molecule type" value="Genomic_DNA"/>
</dbReference>
<feature type="compositionally biased region" description="Polar residues" evidence="1">
    <location>
        <begin position="1"/>
        <end position="12"/>
    </location>
</feature>
<accession>A0A7J7H9S6</accession>
<proteinExistence type="predicted"/>
<dbReference type="AlphaFoldDB" id="A0A7J7H9S6"/>
<evidence type="ECO:0000313" key="3">
    <source>
        <dbReference type="Proteomes" id="UP000593564"/>
    </source>
</evidence>
<dbReference type="Proteomes" id="UP000593564">
    <property type="component" value="Unassembled WGS sequence"/>
</dbReference>
<reference evidence="3" key="1">
    <citation type="journal article" date="2020" name="Nat. Commun.">
        <title>Genome assembly of wild tea tree DASZ reveals pedigree and selection history of tea varieties.</title>
        <authorList>
            <person name="Zhang W."/>
            <person name="Zhang Y."/>
            <person name="Qiu H."/>
            <person name="Guo Y."/>
            <person name="Wan H."/>
            <person name="Zhang X."/>
            <person name="Scossa F."/>
            <person name="Alseekh S."/>
            <person name="Zhang Q."/>
            <person name="Wang P."/>
            <person name="Xu L."/>
            <person name="Schmidt M.H."/>
            <person name="Jia X."/>
            <person name="Li D."/>
            <person name="Zhu A."/>
            <person name="Guo F."/>
            <person name="Chen W."/>
            <person name="Ni D."/>
            <person name="Usadel B."/>
            <person name="Fernie A.R."/>
            <person name="Wen W."/>
        </authorList>
    </citation>
    <scope>NUCLEOTIDE SEQUENCE [LARGE SCALE GENOMIC DNA]</scope>
    <source>
        <strain evidence="3">cv. G240</strain>
    </source>
</reference>
<organism evidence="2 3">
    <name type="scientific">Camellia sinensis</name>
    <name type="common">Tea plant</name>
    <name type="synonym">Thea sinensis</name>
    <dbReference type="NCBI Taxonomy" id="4442"/>
    <lineage>
        <taxon>Eukaryota</taxon>
        <taxon>Viridiplantae</taxon>
        <taxon>Streptophyta</taxon>
        <taxon>Embryophyta</taxon>
        <taxon>Tracheophyta</taxon>
        <taxon>Spermatophyta</taxon>
        <taxon>Magnoliopsida</taxon>
        <taxon>eudicotyledons</taxon>
        <taxon>Gunneridae</taxon>
        <taxon>Pentapetalae</taxon>
        <taxon>asterids</taxon>
        <taxon>Ericales</taxon>
        <taxon>Theaceae</taxon>
        <taxon>Camellia</taxon>
    </lineage>
</organism>
<dbReference type="Pfam" id="PF03665">
    <property type="entry name" value="UPF0172"/>
    <property type="match status" value="1"/>
</dbReference>
<sequence length="216" mass="24658">MEHTLASISHSLGNGFEQPNIPRESQRGIERVTTLTRIKEYYTAHGLDIVGYFHAKKRFDDFELSNVAKNIGDLIHQFFPQAALLLAAFQLHHYNKKLDALPKGKDRSPAMQYSLVFACLSVCGANGGKSLLGIVYREKISVILFDLSSHVCTWKTRYVFGVLRLDIYFYLHYLALYKRFIQVLETSWIRQKQLIGNQGAIGKYSAVGLHFFSPPR</sequence>
<gene>
    <name evidence="2" type="ORF">HYC85_011592</name>
</gene>
<evidence type="ECO:0000256" key="1">
    <source>
        <dbReference type="SAM" id="MobiDB-lite"/>
    </source>
</evidence>
<evidence type="ECO:0000313" key="2">
    <source>
        <dbReference type="EMBL" id="KAF5949599.1"/>
    </source>
</evidence>
<reference evidence="2 3" key="2">
    <citation type="submission" date="2020-07" db="EMBL/GenBank/DDBJ databases">
        <title>Genome assembly of wild tea tree DASZ reveals pedigree and selection history of tea varieties.</title>
        <authorList>
            <person name="Zhang W."/>
        </authorList>
    </citation>
    <scope>NUCLEOTIDE SEQUENCE [LARGE SCALE GENOMIC DNA]</scope>
    <source>
        <strain evidence="3">cv. G240</strain>
        <tissue evidence="2">Leaf</tissue>
    </source>
</reference>